<dbReference type="Pfam" id="PF16371">
    <property type="entry name" value="MetallophosN"/>
    <property type="match status" value="1"/>
</dbReference>
<dbReference type="InterPro" id="IPR051918">
    <property type="entry name" value="STPP_CPPED1"/>
</dbReference>
<accession>A0A2U0UFT4</accession>
<dbReference type="Pfam" id="PF00149">
    <property type="entry name" value="Metallophos"/>
    <property type="match status" value="1"/>
</dbReference>
<dbReference type="EMBL" id="QENY01000006">
    <property type="protein sequence ID" value="PVX56486.1"/>
    <property type="molecule type" value="Genomic_DNA"/>
</dbReference>
<evidence type="ECO:0000259" key="3">
    <source>
        <dbReference type="Pfam" id="PF16371"/>
    </source>
</evidence>
<organism evidence="4 5">
    <name type="scientific">Hallella colorans</name>
    <dbReference type="NCBI Taxonomy" id="1703337"/>
    <lineage>
        <taxon>Bacteria</taxon>
        <taxon>Pseudomonadati</taxon>
        <taxon>Bacteroidota</taxon>
        <taxon>Bacteroidia</taxon>
        <taxon>Bacteroidales</taxon>
        <taxon>Prevotellaceae</taxon>
        <taxon>Hallella</taxon>
    </lineage>
</organism>
<proteinExistence type="predicted"/>
<dbReference type="InterPro" id="IPR032288">
    <property type="entry name" value="Metallophos_C"/>
</dbReference>
<dbReference type="RefSeq" id="WP_116616167.1">
    <property type="nucleotide sequence ID" value="NZ_QENY01000006.1"/>
</dbReference>
<evidence type="ECO:0000259" key="2">
    <source>
        <dbReference type="Pfam" id="PF16370"/>
    </source>
</evidence>
<feature type="domain" description="Calcineurin-like phosphoesterase C-terminal" evidence="2">
    <location>
        <begin position="361"/>
        <end position="539"/>
    </location>
</feature>
<dbReference type="InterPro" id="IPR004843">
    <property type="entry name" value="Calcineurin-like_PHP"/>
</dbReference>
<evidence type="ECO:0000313" key="4">
    <source>
        <dbReference type="EMBL" id="PVX56486.1"/>
    </source>
</evidence>
<name>A0A2U0UFT4_9BACT</name>
<dbReference type="Pfam" id="PF16370">
    <property type="entry name" value="MetallophosC"/>
    <property type="match status" value="1"/>
</dbReference>
<dbReference type="AlphaFoldDB" id="A0A2U0UFT4"/>
<dbReference type="PANTHER" id="PTHR43143">
    <property type="entry name" value="METALLOPHOSPHOESTERASE, CALCINEURIN SUPERFAMILY"/>
    <property type="match status" value="1"/>
</dbReference>
<dbReference type="InterPro" id="IPR029052">
    <property type="entry name" value="Metallo-depent_PP-like"/>
</dbReference>
<dbReference type="InterPro" id="IPR032285">
    <property type="entry name" value="Metallophos_N"/>
</dbReference>
<comment type="caution">
    <text evidence="4">The sequence shown here is derived from an EMBL/GenBank/DDBJ whole genome shotgun (WGS) entry which is preliminary data.</text>
</comment>
<dbReference type="GO" id="GO:0016787">
    <property type="term" value="F:hydrolase activity"/>
    <property type="evidence" value="ECO:0007669"/>
    <property type="project" value="InterPro"/>
</dbReference>
<feature type="domain" description="Calcineurin-like phosphoesterase" evidence="1">
    <location>
        <begin position="134"/>
        <end position="348"/>
    </location>
</feature>
<dbReference type="SUPFAM" id="SSF56300">
    <property type="entry name" value="Metallo-dependent phosphatases"/>
    <property type="match status" value="1"/>
</dbReference>
<gene>
    <name evidence="4" type="ORF">C7379_10657</name>
</gene>
<reference evidence="4 5" key="1">
    <citation type="submission" date="2018-05" db="EMBL/GenBank/DDBJ databases">
        <title>Genomic Encyclopedia of Type Strains, Phase IV (KMG-IV): sequencing the most valuable type-strain genomes for metagenomic binning, comparative biology and taxonomic classification.</title>
        <authorList>
            <person name="Goeker M."/>
        </authorList>
    </citation>
    <scope>NUCLEOTIDE SEQUENCE [LARGE SCALE GENOMIC DNA]</scope>
    <source>
        <strain evidence="4 5">DSM 100333</strain>
    </source>
</reference>
<sequence length="554" mass="63471">MEKGLFTFLVLTLMVPLGDYFGEDTILPSNFDWREQALTTNYTVTGKVSCNGEGVVGVEVSDGVEIAVTDSNGVYRLNSKKELGYVFVSIPSGYEVSLDGNSPLFFKYLDSKKDKSVEEADFELNKVDNEKHAVLAMADFHLAAQNDDIKQFRKVADDINSSISDLKRQGYKVYGISLGDESWDIYWYSNHFTIREAKEQMKIIKAPVFHNMGNHDGNPYKQGDRASSQKFIDACGPKYYSFNLGKVHYVVLDNTEYINENGREGHVGKINFRESIESQQMNWLKKDLALIDNSHTPIVIAMHSPIYKHPNLKNGKETCDYLLKNGGELEEVLRRFDNVQVLSGHLHKAHHLQQTAHIIDHNTPAICGTWWWTDKLAGNSVCQDGSPSGYGVYLWQGNQVKWYYKSAAHSRSYQFRSYDLNTTWIAPKSYAPKFIKDMTQYAHNYATRRNDNKVLINVWNYDPEWIVEVSENGKKLDVTQVQTYDPLHIISYDAIRVRRGGARLVDFPTVPTSHMFMVQANHPNTTLLIRVTDRFGNIYQEKMMRPKAFHTMMK</sequence>
<dbReference type="OrthoDB" id="1776264at2"/>
<evidence type="ECO:0000259" key="1">
    <source>
        <dbReference type="Pfam" id="PF00149"/>
    </source>
</evidence>
<evidence type="ECO:0000313" key="5">
    <source>
        <dbReference type="Proteomes" id="UP000245870"/>
    </source>
</evidence>
<dbReference type="Gene3D" id="3.60.21.10">
    <property type="match status" value="1"/>
</dbReference>
<keyword evidence="5" id="KW-1185">Reference proteome</keyword>
<protein>
    <submittedName>
        <fullName evidence="4">3',5'-cyclic AMP phosphodiesterase CpdA</fullName>
    </submittedName>
</protein>
<feature type="domain" description="Calcineurin-like phosphoesterase N-terminal" evidence="3">
    <location>
        <begin position="46"/>
        <end position="124"/>
    </location>
</feature>
<dbReference type="PANTHER" id="PTHR43143:SF1">
    <property type="entry name" value="SERINE_THREONINE-PROTEIN PHOSPHATASE CPPED1"/>
    <property type="match status" value="1"/>
</dbReference>
<dbReference type="Proteomes" id="UP000245870">
    <property type="component" value="Unassembled WGS sequence"/>
</dbReference>